<evidence type="ECO:0000256" key="1">
    <source>
        <dbReference type="SAM" id="MobiDB-lite"/>
    </source>
</evidence>
<dbReference type="SUPFAM" id="SSF55874">
    <property type="entry name" value="ATPase domain of HSP90 chaperone/DNA topoisomerase II/histidine kinase"/>
    <property type="match status" value="1"/>
</dbReference>
<sequence>MYLKGAEVGQPMARELKETAESVLAADYDGRTVVELLQNGHDAHDPARFDGRLEFFLDETEGEHGVLYAANGGNPLNADNFDSMCLIALSTKQPNEGIGNKGVGFKSVLQLAGCPEVFSSLSEGSGRFDGFRFRFGRPSDFDELAARSGEDRVGLADELRKNVSALKVTVPLTDTPEVVDDFARRGFSTVIRLPLRSSAAREHAKEQLAQLADDEVPFHLFLFRVAEIALRVRNAGGERTQRLTRTTRPRPGTGTLSIKHVDLAGRGEYLLFQRTVGEAAMRAAILASRADNTVGSSWAKWEGEGTVSVAVPLGAPLEHGRVNAFLPLGANTRYPLAALVNGPFFARLDRRDLQESVHLNDMLFNEVAELCADALIAACRGELTLPVGVRLDLVCWSEGWLDRLVVALESRGHALRDLPVLPALGHDEGVPLTEALLWSRSGAVFTPEAVTAAGESSLMRHDLHEHHLRRVRALSKACRLPVDVEPEHVADFAETLAADLLARGVAPNVWADFYDELSDALPEVKAVVGRRVIVTEDGVLHAADEDDDPMIYFGRVRGEGGELPELPEAVRARLAFMPGDISWVDGNRKQRRGRRWLEGVVREYRTDAVLELLGKVMRDAEDDEIRSACLRFAFALWLGTPAERRHNALGQADLLVPTRAGWRAPGQAYFGTGWRGPKHEVDRLLAELVDAAAAVSDQLEQIGERVLDKDFLRSDAVDNERTFFETLGVNHGLVPWWTSTRNFHVSGKQLKNPHSVPNFPADFSAKTQDAWRELAARRATKPSFDSTKYQLAGPIAFLPGQEDWAEFSHDTQRLYAQLVLRGLDVWPDSALKATFQASSDSAKPTWPSFAATFLHQADWVLQTTPGERSNQFFAPLRAAWWVGDTDTPDYLSAAPAAWRSLLTDRVRERLTWLGARFWDVSTTAADRLAEINDVVGRQGPRAAIVRTAYEQAWRDLFANGGLDVQVPHAIVVTSRGALSVVDLDLDGPAVYADDRPGATETALLAQTPVPVLAVRVNALATQVRRALVADGVTRIKSCSDAAVRVLADGVDPLDQPGRPLADLGGDWLPLLVDAIAEQRRHVLPVSRVSATSAADPLRGDIEVVLADSITAVVDGHQVDHEFAPDSIRVSSPDRGQVIVTLRGSGDRWSVLQSAAAALAEFRGGLAIAASLRLALIDLAVRCGDGTPEPADVAAVLKMPLDELHALVRDSAGNRFALTPVLELIACLDVAAAEELQGVRDRIADQDEVRTWLIEHGFDADRILTLASRNDLLDATRQLDIALAGANAGLRALRLNLLHNGDGHRQQFDAYLQRHRSGIRDRLRDRFVRVFRDGGSLDEYVRLRELPGLEPDRAWLDTHWNLSADLLRDRVDSWLGEVGSPLEPGRSLLPVDELRARGRREVVKRLDRARIVVDAWLHRYAGGSGKRPGDPVDNIEAMVQAGLLDFRRPLTDDVIEWLRKNEQWPEGMPATTELRPLHLEDADLDAARDRLDSEQHAAKSQGDLVQYGGRSYSADQESRAELVEALRTSIPPEVLGTDPAPRESGLLPSATATGKTSSGGAPGWRAPSVSTSKTKLIGLAGEIVVGEWLRRKYELPPEDTWCSGYRSDHLADGKGDDRLGYDFLVKTNDKTILYEVKSTVDDLPQFALGESEVRRANDLAENEEYRIVFVTHVLDQAKIRLRVLPNPFSPGGMATYHVVGRSFRLGFAPGTP</sequence>
<evidence type="ECO:0000313" key="3">
    <source>
        <dbReference type="EMBL" id="TQM85473.1"/>
    </source>
</evidence>
<evidence type="ECO:0000313" key="4">
    <source>
        <dbReference type="Proteomes" id="UP000316628"/>
    </source>
</evidence>
<organism evidence="3 4">
    <name type="scientific">Saccharothrix saharensis</name>
    <dbReference type="NCBI Taxonomy" id="571190"/>
    <lineage>
        <taxon>Bacteria</taxon>
        <taxon>Bacillati</taxon>
        <taxon>Actinomycetota</taxon>
        <taxon>Actinomycetes</taxon>
        <taxon>Pseudonocardiales</taxon>
        <taxon>Pseudonocardiaceae</taxon>
        <taxon>Saccharothrix</taxon>
    </lineage>
</organism>
<comment type="caution">
    <text evidence="3">The sequence shown here is derived from an EMBL/GenBank/DDBJ whole genome shotgun (WGS) entry which is preliminary data.</text>
</comment>
<evidence type="ECO:0000259" key="2">
    <source>
        <dbReference type="Pfam" id="PF13020"/>
    </source>
</evidence>
<dbReference type="Pfam" id="PF13020">
    <property type="entry name" value="NOV_C"/>
    <property type="match status" value="1"/>
</dbReference>
<gene>
    <name evidence="3" type="ORF">FHX81_7956</name>
</gene>
<protein>
    <submittedName>
        <fullName evidence="3">Uncharacterized protein DUF3883</fullName>
    </submittedName>
</protein>
<dbReference type="NCBIfam" id="NF047352">
    <property type="entry name" value="P_loop_sacsin"/>
    <property type="match status" value="1"/>
</dbReference>
<name>A0A543JRK0_9PSEU</name>
<dbReference type="RefSeq" id="WP_141983503.1">
    <property type="nucleotide sequence ID" value="NZ_VFPP01000001.1"/>
</dbReference>
<feature type="domain" description="Protein NO VEIN C-terminal" evidence="2">
    <location>
        <begin position="1609"/>
        <end position="1678"/>
    </location>
</feature>
<dbReference type="Proteomes" id="UP000316628">
    <property type="component" value="Unassembled WGS sequence"/>
</dbReference>
<dbReference type="EMBL" id="VFPP01000001">
    <property type="protein sequence ID" value="TQM85473.1"/>
    <property type="molecule type" value="Genomic_DNA"/>
</dbReference>
<dbReference type="OrthoDB" id="9776021at2"/>
<accession>A0A543JRK0</accession>
<feature type="compositionally biased region" description="Polar residues" evidence="1">
    <location>
        <begin position="1549"/>
        <end position="1558"/>
    </location>
</feature>
<keyword evidence="4" id="KW-1185">Reference proteome</keyword>
<dbReference type="PANTHER" id="PTHR32387:SF0">
    <property type="entry name" value="PROTEIN NO VEIN"/>
    <property type="match status" value="1"/>
</dbReference>
<reference evidence="3 4" key="1">
    <citation type="submission" date="2019-06" db="EMBL/GenBank/DDBJ databases">
        <title>Sequencing the genomes of 1000 actinobacteria strains.</title>
        <authorList>
            <person name="Klenk H.-P."/>
        </authorList>
    </citation>
    <scope>NUCLEOTIDE SEQUENCE [LARGE SCALE GENOMIC DNA]</scope>
    <source>
        <strain evidence="3 4">DSM 45456</strain>
    </source>
</reference>
<dbReference type="InterPro" id="IPR052957">
    <property type="entry name" value="Auxin_embryo_med"/>
</dbReference>
<feature type="region of interest" description="Disordered" evidence="1">
    <location>
        <begin position="1531"/>
        <end position="1566"/>
    </location>
</feature>
<dbReference type="InterPro" id="IPR024975">
    <property type="entry name" value="NOV_C"/>
</dbReference>
<dbReference type="PANTHER" id="PTHR32387">
    <property type="entry name" value="WU:FJ29H11"/>
    <property type="match status" value="1"/>
</dbReference>
<dbReference type="InterPro" id="IPR036890">
    <property type="entry name" value="HATPase_C_sf"/>
</dbReference>
<proteinExistence type="predicted"/>